<evidence type="ECO:0000313" key="2">
    <source>
        <dbReference type="EMBL" id="CAG6475427.1"/>
    </source>
</evidence>
<feature type="transmembrane region" description="Helical" evidence="1">
    <location>
        <begin position="36"/>
        <end position="55"/>
    </location>
</feature>
<proteinExistence type="predicted"/>
<organism evidence="2">
    <name type="scientific">Culex pipiens</name>
    <name type="common">House mosquito</name>
    <dbReference type="NCBI Taxonomy" id="7175"/>
    <lineage>
        <taxon>Eukaryota</taxon>
        <taxon>Metazoa</taxon>
        <taxon>Ecdysozoa</taxon>
        <taxon>Arthropoda</taxon>
        <taxon>Hexapoda</taxon>
        <taxon>Insecta</taxon>
        <taxon>Pterygota</taxon>
        <taxon>Neoptera</taxon>
        <taxon>Endopterygota</taxon>
        <taxon>Diptera</taxon>
        <taxon>Nematocera</taxon>
        <taxon>Culicoidea</taxon>
        <taxon>Culicidae</taxon>
        <taxon>Culicinae</taxon>
        <taxon>Culicini</taxon>
        <taxon>Culex</taxon>
        <taxon>Culex</taxon>
    </lineage>
</organism>
<evidence type="ECO:0000256" key="1">
    <source>
        <dbReference type="SAM" id="Phobius"/>
    </source>
</evidence>
<dbReference type="EMBL" id="HBUE01076635">
    <property type="protein sequence ID" value="CAG6475427.1"/>
    <property type="molecule type" value="Transcribed_RNA"/>
</dbReference>
<accession>A0A8D8BH89</accession>
<reference evidence="2" key="1">
    <citation type="submission" date="2021-05" db="EMBL/GenBank/DDBJ databases">
        <authorList>
            <person name="Alioto T."/>
            <person name="Alioto T."/>
            <person name="Gomez Garrido J."/>
        </authorList>
    </citation>
    <scope>NUCLEOTIDE SEQUENCE</scope>
</reference>
<keyword evidence="1" id="KW-1133">Transmembrane helix</keyword>
<dbReference type="AlphaFoldDB" id="A0A8D8BH89"/>
<protein>
    <submittedName>
        <fullName evidence="2">(northern house mosquito) hypothetical protein</fullName>
    </submittedName>
</protein>
<name>A0A8D8BH89_CULPI</name>
<sequence>MDAFNRSSSLGALVPLVVVPLPALLADLFDSLSLGLTVLLLLLLLLAATLLGLLWDRLPTGTKDTSGFGTATCCTKSMLFIHSPSSLCSWPIATPAGGTPRLLPNSSVTSRYMFNRFTMASNPPTSIVIVPASPNSLKIRCINESSFSRRSASSPSSPS</sequence>
<keyword evidence="1" id="KW-0812">Transmembrane</keyword>
<keyword evidence="1" id="KW-0472">Membrane</keyword>